<name>A0A241XR90_PSEAI</name>
<protein>
    <submittedName>
        <fullName evidence="1">Uncharacterized protein</fullName>
    </submittedName>
</protein>
<organism evidence="1 2">
    <name type="scientific">Pseudomonas aeruginosa</name>
    <dbReference type="NCBI Taxonomy" id="287"/>
    <lineage>
        <taxon>Bacteria</taxon>
        <taxon>Pseudomonadati</taxon>
        <taxon>Pseudomonadota</taxon>
        <taxon>Gammaproteobacteria</taxon>
        <taxon>Pseudomonadales</taxon>
        <taxon>Pseudomonadaceae</taxon>
        <taxon>Pseudomonas</taxon>
    </lineage>
</organism>
<reference evidence="2" key="1">
    <citation type="submission" date="2017-05" db="EMBL/GenBank/DDBJ databases">
        <authorList>
            <person name="Giani T."/>
            <person name="Arena F."/>
            <person name="Pollini S."/>
            <person name="Di Pilato V."/>
            <person name="D'Andrea M.M."/>
            <person name="Henrici De Angelis L."/>
            <person name="Bassetti M."/>
            <person name="Rossolini G.M."/>
        </authorList>
    </citation>
    <scope>NUCLEOTIDE SEQUENCE [LARGE SCALE GENOMIC DNA]</scope>
    <source>
        <strain evidence="2">S567_C10_BS</strain>
    </source>
</reference>
<evidence type="ECO:0000313" key="2">
    <source>
        <dbReference type="Proteomes" id="UP000194857"/>
    </source>
</evidence>
<gene>
    <name evidence="1" type="ORF">CAZ10_09180</name>
</gene>
<dbReference type="EMBL" id="NFFZ01000004">
    <property type="protein sequence ID" value="OTI63009.1"/>
    <property type="molecule type" value="Genomic_DNA"/>
</dbReference>
<sequence length="69" mass="7258">MHAVALKGIDDGEVWSIVPGTAGSSLESAISTAIQLSLAGDEETQYTAIEIRADGVYPVGDMQWGVHEI</sequence>
<accession>A0A241XR90</accession>
<dbReference type="Proteomes" id="UP000194857">
    <property type="component" value="Unassembled WGS sequence"/>
</dbReference>
<proteinExistence type="predicted"/>
<dbReference type="AlphaFoldDB" id="A0A241XR90"/>
<evidence type="ECO:0000313" key="1">
    <source>
        <dbReference type="EMBL" id="OTI63009.1"/>
    </source>
</evidence>
<comment type="caution">
    <text evidence="1">The sequence shown here is derived from an EMBL/GenBank/DDBJ whole genome shotgun (WGS) entry which is preliminary data.</text>
</comment>